<evidence type="ECO:0000313" key="1">
    <source>
        <dbReference type="EMBL" id="PON82164.1"/>
    </source>
</evidence>
<name>A0A2P5E9I0_TREOI</name>
<protein>
    <submittedName>
        <fullName evidence="1">Uncharacterized protein</fullName>
    </submittedName>
</protein>
<dbReference type="EMBL" id="JXTC01000201">
    <property type="protein sequence ID" value="PON82164.1"/>
    <property type="molecule type" value="Genomic_DNA"/>
</dbReference>
<accession>A0A2P5E9I0</accession>
<dbReference type="Proteomes" id="UP000237000">
    <property type="component" value="Unassembled WGS sequence"/>
</dbReference>
<dbReference type="InParanoid" id="A0A2P5E9I0"/>
<evidence type="ECO:0000313" key="2">
    <source>
        <dbReference type="Proteomes" id="UP000237000"/>
    </source>
</evidence>
<comment type="caution">
    <text evidence="1">The sequence shown here is derived from an EMBL/GenBank/DDBJ whole genome shotgun (WGS) entry which is preliminary data.</text>
</comment>
<gene>
    <name evidence="1" type="ORF">TorRG33x02_220640</name>
</gene>
<reference evidence="2" key="1">
    <citation type="submission" date="2016-06" db="EMBL/GenBank/DDBJ databases">
        <title>Parallel loss of symbiosis genes in relatives of nitrogen-fixing non-legume Parasponia.</title>
        <authorList>
            <person name="Van Velzen R."/>
            <person name="Holmer R."/>
            <person name="Bu F."/>
            <person name="Rutten L."/>
            <person name="Van Zeijl A."/>
            <person name="Liu W."/>
            <person name="Santuari L."/>
            <person name="Cao Q."/>
            <person name="Sharma T."/>
            <person name="Shen D."/>
            <person name="Roswanjaya Y."/>
            <person name="Wardhani T."/>
            <person name="Kalhor M.S."/>
            <person name="Jansen J."/>
            <person name="Van den Hoogen J."/>
            <person name="Gungor B."/>
            <person name="Hartog M."/>
            <person name="Hontelez J."/>
            <person name="Verver J."/>
            <person name="Yang W.-C."/>
            <person name="Schijlen E."/>
            <person name="Repin R."/>
            <person name="Schilthuizen M."/>
            <person name="Schranz E."/>
            <person name="Heidstra R."/>
            <person name="Miyata K."/>
            <person name="Fedorova E."/>
            <person name="Kohlen W."/>
            <person name="Bisseling T."/>
            <person name="Smit S."/>
            <person name="Geurts R."/>
        </authorList>
    </citation>
    <scope>NUCLEOTIDE SEQUENCE [LARGE SCALE GENOMIC DNA]</scope>
    <source>
        <strain evidence="2">cv. RG33-2</strain>
    </source>
</reference>
<sequence length="52" mass="5539">ADPIHTYVGLGRLSRAEIVVIWTLSIGVIPSKDARPLTRGDCNASSPTSSIF</sequence>
<proteinExistence type="predicted"/>
<organism evidence="1 2">
    <name type="scientific">Trema orientale</name>
    <name type="common">Charcoal tree</name>
    <name type="synonym">Celtis orientalis</name>
    <dbReference type="NCBI Taxonomy" id="63057"/>
    <lineage>
        <taxon>Eukaryota</taxon>
        <taxon>Viridiplantae</taxon>
        <taxon>Streptophyta</taxon>
        <taxon>Embryophyta</taxon>
        <taxon>Tracheophyta</taxon>
        <taxon>Spermatophyta</taxon>
        <taxon>Magnoliopsida</taxon>
        <taxon>eudicotyledons</taxon>
        <taxon>Gunneridae</taxon>
        <taxon>Pentapetalae</taxon>
        <taxon>rosids</taxon>
        <taxon>fabids</taxon>
        <taxon>Rosales</taxon>
        <taxon>Cannabaceae</taxon>
        <taxon>Trema</taxon>
    </lineage>
</organism>
<feature type="non-terminal residue" evidence="1">
    <location>
        <position position="1"/>
    </location>
</feature>
<dbReference type="AlphaFoldDB" id="A0A2P5E9I0"/>
<keyword evidence="2" id="KW-1185">Reference proteome</keyword>